<gene>
    <name evidence="4" type="ORF">CEPIT_LOCUS7115</name>
</gene>
<name>A0AAV0CKP2_9ASTE</name>
<organism evidence="4 5">
    <name type="scientific">Cuscuta epithymum</name>
    <dbReference type="NCBI Taxonomy" id="186058"/>
    <lineage>
        <taxon>Eukaryota</taxon>
        <taxon>Viridiplantae</taxon>
        <taxon>Streptophyta</taxon>
        <taxon>Embryophyta</taxon>
        <taxon>Tracheophyta</taxon>
        <taxon>Spermatophyta</taxon>
        <taxon>Magnoliopsida</taxon>
        <taxon>eudicotyledons</taxon>
        <taxon>Gunneridae</taxon>
        <taxon>Pentapetalae</taxon>
        <taxon>asterids</taxon>
        <taxon>lamiids</taxon>
        <taxon>Solanales</taxon>
        <taxon>Convolvulaceae</taxon>
        <taxon>Cuscuteae</taxon>
        <taxon>Cuscuta</taxon>
        <taxon>Cuscuta subgen. Cuscuta</taxon>
    </lineage>
</organism>
<feature type="region of interest" description="Disordered" evidence="2">
    <location>
        <begin position="344"/>
        <end position="399"/>
    </location>
</feature>
<evidence type="ECO:0000313" key="5">
    <source>
        <dbReference type="Proteomes" id="UP001152523"/>
    </source>
</evidence>
<comment type="caution">
    <text evidence="4">The sequence shown here is derived from an EMBL/GenBank/DDBJ whole genome shotgun (WGS) entry which is preliminary data.</text>
</comment>
<dbReference type="Pfam" id="PF00098">
    <property type="entry name" value="zf-CCHC"/>
    <property type="match status" value="1"/>
</dbReference>
<feature type="compositionally biased region" description="Gly residues" evidence="2">
    <location>
        <begin position="349"/>
        <end position="360"/>
    </location>
</feature>
<evidence type="ECO:0000259" key="3">
    <source>
        <dbReference type="PROSITE" id="PS50158"/>
    </source>
</evidence>
<dbReference type="Proteomes" id="UP001152523">
    <property type="component" value="Unassembled WGS sequence"/>
</dbReference>
<sequence length="429" mass="48948">MTLSPMESLVLGSLRKVGKISFTNSSYYYGDTMPPRRDPNAVPTNAELAQALTQLTQTINAAFQNQPNSGNNMESRVAARNPPNFLGQEDPVLLENWIRTFDKLFDVINCPAEQRINIAVYYLHGEADKWWAHVGAGLSAQPDFTWERFKRALRKRFYPPHVQAENYDKFLHLKQGEMTVQEYHSQFVTLSEFATSLVPDEESKIEKFIGGLNFDTQKIVTVQEWQTLDDVYYKAAKHYRVIQLQREVHKKRKHEEENRQGEKRVRVHHHAEPTHHRPRDERRFQGHDQRRDRRNMVERHFNCTKCKKDHPGVDCAGNRVKCFTCGKMGHRAFECWDNVGRGPQNQGPNRGGGSQGGGNSSGAENRGNNNPGNQVGNGNRGQNQNQGRGNNNNNNAPNQGRIYVMNQAQARAHDVVSGDYLETGIDDKN</sequence>
<reference evidence="4" key="1">
    <citation type="submission" date="2022-07" db="EMBL/GenBank/DDBJ databases">
        <authorList>
            <person name="Macas J."/>
            <person name="Novak P."/>
            <person name="Neumann P."/>
        </authorList>
    </citation>
    <scope>NUCLEOTIDE SEQUENCE</scope>
</reference>
<dbReference type="PANTHER" id="PTHR15503:SF45">
    <property type="entry name" value="RNA-DIRECTED DNA POLYMERASE HOMOLOG"/>
    <property type="match status" value="1"/>
</dbReference>
<feature type="region of interest" description="Disordered" evidence="2">
    <location>
        <begin position="249"/>
        <end position="293"/>
    </location>
</feature>
<dbReference type="InterPro" id="IPR001878">
    <property type="entry name" value="Znf_CCHC"/>
</dbReference>
<dbReference type="GO" id="GO:0008270">
    <property type="term" value="F:zinc ion binding"/>
    <property type="evidence" value="ECO:0007669"/>
    <property type="project" value="UniProtKB-KW"/>
</dbReference>
<dbReference type="AlphaFoldDB" id="A0AAV0CKP2"/>
<feature type="compositionally biased region" description="Low complexity" evidence="2">
    <location>
        <begin position="361"/>
        <end position="399"/>
    </location>
</feature>
<keyword evidence="1" id="KW-0863">Zinc-finger</keyword>
<dbReference type="PANTHER" id="PTHR15503">
    <property type="entry name" value="LDOC1 RELATED"/>
    <property type="match status" value="1"/>
</dbReference>
<keyword evidence="1" id="KW-0862">Zinc</keyword>
<evidence type="ECO:0000256" key="2">
    <source>
        <dbReference type="SAM" id="MobiDB-lite"/>
    </source>
</evidence>
<feature type="compositionally biased region" description="Basic and acidic residues" evidence="2">
    <location>
        <begin position="254"/>
        <end position="293"/>
    </location>
</feature>
<dbReference type="Pfam" id="PF03732">
    <property type="entry name" value="Retrotrans_gag"/>
    <property type="match status" value="1"/>
</dbReference>
<dbReference type="PROSITE" id="PS50158">
    <property type="entry name" value="ZF_CCHC"/>
    <property type="match status" value="1"/>
</dbReference>
<dbReference type="SMART" id="SM00343">
    <property type="entry name" value="ZnF_C2HC"/>
    <property type="match status" value="1"/>
</dbReference>
<keyword evidence="5" id="KW-1185">Reference proteome</keyword>
<dbReference type="InterPro" id="IPR005162">
    <property type="entry name" value="Retrotrans_gag_dom"/>
</dbReference>
<evidence type="ECO:0000313" key="4">
    <source>
        <dbReference type="EMBL" id="CAH9079967.1"/>
    </source>
</evidence>
<keyword evidence="1" id="KW-0479">Metal-binding</keyword>
<feature type="domain" description="CCHC-type" evidence="3">
    <location>
        <begin position="321"/>
        <end position="335"/>
    </location>
</feature>
<dbReference type="EMBL" id="CAMAPF010000034">
    <property type="protein sequence ID" value="CAH9079967.1"/>
    <property type="molecule type" value="Genomic_DNA"/>
</dbReference>
<evidence type="ECO:0000256" key="1">
    <source>
        <dbReference type="PROSITE-ProRule" id="PRU00047"/>
    </source>
</evidence>
<protein>
    <recommendedName>
        <fullName evidence="3">CCHC-type domain-containing protein</fullName>
    </recommendedName>
</protein>
<proteinExistence type="predicted"/>
<dbReference type="GO" id="GO:0003676">
    <property type="term" value="F:nucleic acid binding"/>
    <property type="evidence" value="ECO:0007669"/>
    <property type="project" value="InterPro"/>
</dbReference>
<dbReference type="InterPro" id="IPR032567">
    <property type="entry name" value="RTL1-rel"/>
</dbReference>
<accession>A0AAV0CKP2</accession>